<keyword evidence="3" id="KW-1185">Reference proteome</keyword>
<feature type="region of interest" description="Disordered" evidence="1">
    <location>
        <begin position="262"/>
        <end position="285"/>
    </location>
</feature>
<accession>A0A139ADZ3</accession>
<feature type="compositionally biased region" description="Polar residues" evidence="1">
    <location>
        <begin position="158"/>
        <end position="168"/>
    </location>
</feature>
<gene>
    <name evidence="2" type="ORF">M427DRAFT_70300</name>
</gene>
<proteinExistence type="predicted"/>
<dbReference type="AlphaFoldDB" id="A0A139ADZ3"/>
<organism evidence="2 3">
    <name type="scientific">Gonapodya prolifera (strain JEL478)</name>
    <name type="common">Monoblepharis prolifera</name>
    <dbReference type="NCBI Taxonomy" id="1344416"/>
    <lineage>
        <taxon>Eukaryota</taxon>
        <taxon>Fungi</taxon>
        <taxon>Fungi incertae sedis</taxon>
        <taxon>Chytridiomycota</taxon>
        <taxon>Chytridiomycota incertae sedis</taxon>
        <taxon>Monoblepharidomycetes</taxon>
        <taxon>Monoblepharidales</taxon>
        <taxon>Gonapodyaceae</taxon>
        <taxon>Gonapodya</taxon>
    </lineage>
</organism>
<name>A0A139ADZ3_GONPJ</name>
<feature type="compositionally biased region" description="Polar residues" evidence="1">
    <location>
        <begin position="105"/>
        <end position="117"/>
    </location>
</feature>
<dbReference type="Proteomes" id="UP000070544">
    <property type="component" value="Unassembled WGS sequence"/>
</dbReference>
<feature type="region of interest" description="Disordered" evidence="1">
    <location>
        <begin position="91"/>
        <end position="168"/>
    </location>
</feature>
<reference evidence="2 3" key="1">
    <citation type="journal article" date="2015" name="Genome Biol. Evol.">
        <title>Phylogenomic analyses indicate that early fungi evolved digesting cell walls of algal ancestors of land plants.</title>
        <authorList>
            <person name="Chang Y."/>
            <person name="Wang S."/>
            <person name="Sekimoto S."/>
            <person name="Aerts A.L."/>
            <person name="Choi C."/>
            <person name="Clum A."/>
            <person name="LaButti K.M."/>
            <person name="Lindquist E.A."/>
            <person name="Yee Ngan C."/>
            <person name="Ohm R.A."/>
            <person name="Salamov A.A."/>
            <person name="Grigoriev I.V."/>
            <person name="Spatafora J.W."/>
            <person name="Berbee M.L."/>
        </authorList>
    </citation>
    <scope>NUCLEOTIDE SEQUENCE [LARGE SCALE GENOMIC DNA]</scope>
    <source>
        <strain evidence="2 3">JEL478</strain>
    </source>
</reference>
<evidence type="ECO:0000313" key="2">
    <source>
        <dbReference type="EMBL" id="KXS14980.1"/>
    </source>
</evidence>
<feature type="compositionally biased region" description="Polar residues" evidence="1">
    <location>
        <begin position="262"/>
        <end position="277"/>
    </location>
</feature>
<feature type="region of interest" description="Disordered" evidence="1">
    <location>
        <begin position="195"/>
        <end position="215"/>
    </location>
</feature>
<evidence type="ECO:0000256" key="1">
    <source>
        <dbReference type="SAM" id="MobiDB-lite"/>
    </source>
</evidence>
<feature type="compositionally biased region" description="Low complexity" evidence="1">
    <location>
        <begin position="195"/>
        <end position="213"/>
    </location>
</feature>
<protein>
    <submittedName>
        <fullName evidence="2">Uncharacterized protein</fullName>
    </submittedName>
</protein>
<dbReference type="EMBL" id="KQ965765">
    <property type="protein sequence ID" value="KXS14980.1"/>
    <property type="molecule type" value="Genomic_DNA"/>
</dbReference>
<sequence>MNVCKSRFTSTSDVATTPLIVSVDCDDTLAEVKEDTSGLAQGTQGSYRDEKAGDLLTLFCSKKVDCANRVWNNSSLELWVATGSLPAGLGPAAPTREAVSDPKSESTAPTRAPNSRETGFERPTRDAKRKMNYNEDVDQEDSSESSATRPKQKPKISTKLTSKNGMNITSKPTRVQAVKEATSVLSRMFSSSAQTTSIPSLIGSTTSPSSSTTAFVGPSNSFQNEPGSGCTTIGPPVTLETILSVLFARGILQYTRDITDKQVASPNRDSEPSSSDIAGSDGEYTPNAARVKNLVDRIGVLELALETFQENMGDVHGNAAAAAI</sequence>
<evidence type="ECO:0000313" key="3">
    <source>
        <dbReference type="Proteomes" id="UP000070544"/>
    </source>
</evidence>